<gene>
    <name evidence="2" type="ORF">BT63DRAFT_422583</name>
</gene>
<dbReference type="EMBL" id="MU004232">
    <property type="protein sequence ID" value="KAF2672078.1"/>
    <property type="molecule type" value="Genomic_DNA"/>
</dbReference>
<feature type="region of interest" description="Disordered" evidence="1">
    <location>
        <begin position="52"/>
        <end position="99"/>
    </location>
</feature>
<dbReference type="AlphaFoldDB" id="A0A6A6ULW4"/>
<dbReference type="Proteomes" id="UP000799302">
    <property type="component" value="Unassembled WGS sequence"/>
</dbReference>
<evidence type="ECO:0000256" key="1">
    <source>
        <dbReference type="SAM" id="MobiDB-lite"/>
    </source>
</evidence>
<evidence type="ECO:0000313" key="2">
    <source>
        <dbReference type="EMBL" id="KAF2672078.1"/>
    </source>
</evidence>
<proteinExistence type="predicted"/>
<keyword evidence="3" id="KW-1185">Reference proteome</keyword>
<protein>
    <submittedName>
        <fullName evidence="2">Uncharacterized protein</fullName>
    </submittedName>
</protein>
<reference evidence="2" key="1">
    <citation type="journal article" date="2020" name="Stud. Mycol.">
        <title>101 Dothideomycetes genomes: a test case for predicting lifestyles and emergence of pathogens.</title>
        <authorList>
            <person name="Haridas S."/>
            <person name="Albert R."/>
            <person name="Binder M."/>
            <person name="Bloem J."/>
            <person name="Labutti K."/>
            <person name="Salamov A."/>
            <person name="Andreopoulos B."/>
            <person name="Baker S."/>
            <person name="Barry K."/>
            <person name="Bills G."/>
            <person name="Bluhm B."/>
            <person name="Cannon C."/>
            <person name="Castanera R."/>
            <person name="Culley D."/>
            <person name="Daum C."/>
            <person name="Ezra D."/>
            <person name="Gonzalez J."/>
            <person name="Henrissat B."/>
            <person name="Kuo A."/>
            <person name="Liang C."/>
            <person name="Lipzen A."/>
            <person name="Lutzoni F."/>
            <person name="Magnuson J."/>
            <person name="Mondo S."/>
            <person name="Nolan M."/>
            <person name="Ohm R."/>
            <person name="Pangilinan J."/>
            <person name="Park H.-J."/>
            <person name="Ramirez L."/>
            <person name="Alfaro M."/>
            <person name="Sun H."/>
            <person name="Tritt A."/>
            <person name="Yoshinaga Y."/>
            <person name="Zwiers L.-H."/>
            <person name="Turgeon B."/>
            <person name="Goodwin S."/>
            <person name="Spatafora J."/>
            <person name="Crous P."/>
            <person name="Grigoriev I."/>
        </authorList>
    </citation>
    <scope>NUCLEOTIDE SEQUENCE</scope>
    <source>
        <strain evidence="2">CBS 115976</strain>
    </source>
</reference>
<feature type="compositionally biased region" description="Low complexity" evidence="1">
    <location>
        <begin position="72"/>
        <end position="83"/>
    </location>
</feature>
<evidence type="ECO:0000313" key="3">
    <source>
        <dbReference type="Proteomes" id="UP000799302"/>
    </source>
</evidence>
<sequence length="99" mass="11070">MQPEQHVLYRGRQPCLQYQAIVVQKPETGIPALPNSAQVSIIQVAYQRATKIAHSPTQPPKTHLPTHQSQIPKSKSSYPAPSSDKLEGGYYENPRLGFY</sequence>
<name>A0A6A6ULW4_9PEZI</name>
<organism evidence="2 3">
    <name type="scientific">Microthyrium microscopicum</name>
    <dbReference type="NCBI Taxonomy" id="703497"/>
    <lineage>
        <taxon>Eukaryota</taxon>
        <taxon>Fungi</taxon>
        <taxon>Dikarya</taxon>
        <taxon>Ascomycota</taxon>
        <taxon>Pezizomycotina</taxon>
        <taxon>Dothideomycetes</taxon>
        <taxon>Dothideomycetes incertae sedis</taxon>
        <taxon>Microthyriales</taxon>
        <taxon>Microthyriaceae</taxon>
        <taxon>Microthyrium</taxon>
    </lineage>
</organism>
<accession>A0A6A6ULW4</accession>